<evidence type="ECO:0000256" key="1">
    <source>
        <dbReference type="SAM" id="MobiDB-lite"/>
    </source>
</evidence>
<dbReference type="InterPro" id="IPR002197">
    <property type="entry name" value="HTH_Fis"/>
</dbReference>
<feature type="domain" description="DNA binding HTH" evidence="2">
    <location>
        <begin position="44"/>
        <end position="82"/>
    </location>
</feature>
<name>A0A075HHN6_9ARCH</name>
<dbReference type="SUPFAM" id="SSF46689">
    <property type="entry name" value="Homeodomain-like"/>
    <property type="match status" value="1"/>
</dbReference>
<evidence type="ECO:0000259" key="2">
    <source>
        <dbReference type="Pfam" id="PF02954"/>
    </source>
</evidence>
<feature type="region of interest" description="Disordered" evidence="1">
    <location>
        <begin position="1"/>
        <end position="26"/>
    </location>
</feature>
<dbReference type="GO" id="GO:0043565">
    <property type="term" value="F:sequence-specific DNA binding"/>
    <property type="evidence" value="ECO:0007669"/>
    <property type="project" value="InterPro"/>
</dbReference>
<sequence>MAPDDPSKSIGIDMLPPEINADTPVSGNMAGKMEIMGLPLRDAREIFEREYLMTQVTRFGGNISKTAKFIGMERSALHRKLKSLGMRNEEKQ</sequence>
<dbReference type="Pfam" id="PF02954">
    <property type="entry name" value="HTH_8"/>
    <property type="match status" value="1"/>
</dbReference>
<dbReference type="InterPro" id="IPR009057">
    <property type="entry name" value="Homeodomain-like_sf"/>
</dbReference>
<reference evidence="3" key="1">
    <citation type="journal article" date="2014" name="Genome Biol. Evol.">
        <title>Pangenome evidence for extensive interdomain horizontal transfer affecting lineage core and shell genes in uncultured planktonic thaumarchaeota and euryarchaeota.</title>
        <authorList>
            <person name="Deschamps P."/>
            <person name="Zivanovic Y."/>
            <person name="Moreira D."/>
            <person name="Rodriguez-Valera F."/>
            <person name="Lopez-Garcia P."/>
        </authorList>
    </citation>
    <scope>NUCLEOTIDE SEQUENCE</scope>
</reference>
<protein>
    <submittedName>
        <fullName evidence="3">Two-component response regulator, Fis-type:Nitrogen regulation protein (NtrX)</fullName>
    </submittedName>
</protein>
<dbReference type="PRINTS" id="PR01590">
    <property type="entry name" value="HTHFIS"/>
</dbReference>
<gene>
    <name evidence="3" type="primary">ntrX</name>
</gene>
<organism evidence="3">
    <name type="scientific">uncultured marine thaumarchaeote KM3_70_D07</name>
    <dbReference type="NCBI Taxonomy" id="1456252"/>
    <lineage>
        <taxon>Archaea</taxon>
        <taxon>Nitrososphaerota</taxon>
        <taxon>environmental samples</taxon>
    </lineage>
</organism>
<dbReference type="FunFam" id="1.10.10.60:FF:000165">
    <property type="entry name" value="Two-component system nitrogen regulation response regulator NtrX"/>
    <property type="match status" value="1"/>
</dbReference>
<dbReference type="AlphaFoldDB" id="A0A075HHN6"/>
<proteinExistence type="predicted"/>
<dbReference type="Gene3D" id="1.10.10.60">
    <property type="entry name" value="Homeodomain-like"/>
    <property type="match status" value="1"/>
</dbReference>
<dbReference type="EMBL" id="KF901029">
    <property type="protein sequence ID" value="AIF15459.1"/>
    <property type="molecule type" value="Genomic_DNA"/>
</dbReference>
<evidence type="ECO:0000313" key="3">
    <source>
        <dbReference type="EMBL" id="AIF15459.1"/>
    </source>
</evidence>
<accession>A0A075HHN6</accession>